<reference evidence="2 3" key="1">
    <citation type="submission" date="2019-03" db="EMBL/GenBank/DDBJ databases">
        <title>Genomics of glacier-inhabiting Cryobacterium strains.</title>
        <authorList>
            <person name="Liu Q."/>
            <person name="Xin Y.-H."/>
        </authorList>
    </citation>
    <scope>NUCLEOTIDE SEQUENCE [LARGE SCALE GENOMIC DNA]</scope>
    <source>
        <strain evidence="2 3">Sr59</strain>
    </source>
</reference>
<gene>
    <name evidence="2" type="ORF">E3T61_20235</name>
</gene>
<comment type="caution">
    <text evidence="2">The sequence shown here is derived from an EMBL/GenBank/DDBJ whole genome shotgun (WGS) entry which is preliminary data.</text>
</comment>
<dbReference type="EMBL" id="SOHM01000047">
    <property type="protein sequence ID" value="TFD83883.1"/>
    <property type="molecule type" value="Genomic_DNA"/>
</dbReference>
<evidence type="ECO:0000313" key="2">
    <source>
        <dbReference type="EMBL" id="TFD83883.1"/>
    </source>
</evidence>
<sequence length="106" mass="11161">MSRPPQILPIEEVARVAERLAVLLAAGVSPVSVWDYLLPAGPSAAPERASPTADAWPPRTEPAAGAEPSHRATPVEAARSRLSRRARAQAETERAQHSILAAAGRA</sequence>
<keyword evidence="3" id="KW-1185">Reference proteome</keyword>
<evidence type="ECO:0000256" key="1">
    <source>
        <dbReference type="SAM" id="MobiDB-lite"/>
    </source>
</evidence>
<dbReference type="Proteomes" id="UP000298468">
    <property type="component" value="Unassembled WGS sequence"/>
</dbReference>
<protein>
    <submittedName>
        <fullName evidence="2">Uncharacterized protein</fullName>
    </submittedName>
</protein>
<evidence type="ECO:0000313" key="3">
    <source>
        <dbReference type="Proteomes" id="UP000298468"/>
    </source>
</evidence>
<dbReference type="AlphaFoldDB" id="A0A4R9BH66"/>
<organism evidence="2 3">
    <name type="scientific">Cryobacterium lactosi</name>
    <dbReference type="NCBI Taxonomy" id="1259202"/>
    <lineage>
        <taxon>Bacteria</taxon>
        <taxon>Bacillati</taxon>
        <taxon>Actinomycetota</taxon>
        <taxon>Actinomycetes</taxon>
        <taxon>Micrococcales</taxon>
        <taxon>Microbacteriaceae</taxon>
        <taxon>Cryobacterium</taxon>
    </lineage>
</organism>
<feature type="non-terminal residue" evidence="2">
    <location>
        <position position="106"/>
    </location>
</feature>
<feature type="region of interest" description="Disordered" evidence="1">
    <location>
        <begin position="42"/>
        <end position="106"/>
    </location>
</feature>
<name>A0A4R9BH66_9MICO</name>
<proteinExistence type="predicted"/>
<accession>A0A4R9BH66</accession>